<evidence type="ECO:0000256" key="1">
    <source>
        <dbReference type="ARBA" id="ARBA00004123"/>
    </source>
</evidence>
<dbReference type="Proteomes" id="UP001279734">
    <property type="component" value="Unassembled WGS sequence"/>
</dbReference>
<feature type="domain" description="WRKY" evidence="8">
    <location>
        <begin position="131"/>
        <end position="193"/>
    </location>
</feature>
<evidence type="ECO:0000256" key="3">
    <source>
        <dbReference type="ARBA" id="ARBA00023125"/>
    </source>
</evidence>
<name>A0AAD3SER5_NEPGR</name>
<dbReference type="FunFam" id="2.20.25.80:FF:000009">
    <property type="entry name" value="WRKY transcription factor 53"/>
    <property type="match status" value="1"/>
</dbReference>
<keyword evidence="2" id="KW-0805">Transcription regulation</keyword>
<evidence type="ECO:0000256" key="5">
    <source>
        <dbReference type="ARBA" id="ARBA00023242"/>
    </source>
</evidence>
<comment type="similarity">
    <text evidence="6">Belongs to the WRKY group III family.</text>
</comment>
<dbReference type="GO" id="GO:0000976">
    <property type="term" value="F:transcription cis-regulatory region binding"/>
    <property type="evidence" value="ECO:0007669"/>
    <property type="project" value="TreeGrafter"/>
</dbReference>
<dbReference type="InterPro" id="IPR003657">
    <property type="entry name" value="WRKY_dom"/>
</dbReference>
<comment type="caution">
    <text evidence="9">The sequence shown here is derived from an EMBL/GenBank/DDBJ whole genome shotgun (WGS) entry which is preliminary data.</text>
</comment>
<sequence length="350" mass="39512">MEMNCSSSSNERASLINELTHGMELAKRLRAHLGLELPTETREMLLEQILSSFDKALLILNSSGSTEWPQNVVPSSAMSGSPISVTESPRSEDFNGHQESSRDFLKRRKMKTWWSEQVKVNLENGLEGPPDDGYSWRKYGQKDILGAKYPRSYYRCTYRSAQDCWATKQVQRSDEDASIFDIIYKGRHTCKMAPCSKSAPASPEKQEPKQQTTEYHQESNKILNFQTGLSVDIQNMDTKEMAFPISSTAFDRMNIGNYTSSPPTLNNNYFYSSFDPSFISPATSEPNYFSNSLCKIDTFGGFPHQPESDFADIISVTTSGTDFPTVEPDLPLGPFHFNPISPFDNQGFFH</sequence>
<reference evidence="9" key="1">
    <citation type="submission" date="2023-05" db="EMBL/GenBank/DDBJ databases">
        <title>Nepenthes gracilis genome sequencing.</title>
        <authorList>
            <person name="Fukushima K."/>
        </authorList>
    </citation>
    <scope>NUCLEOTIDE SEQUENCE</scope>
    <source>
        <strain evidence="9">SING2019-196</strain>
    </source>
</reference>
<evidence type="ECO:0000259" key="8">
    <source>
        <dbReference type="PROSITE" id="PS50811"/>
    </source>
</evidence>
<organism evidence="9 10">
    <name type="scientific">Nepenthes gracilis</name>
    <name type="common">Slender pitcher plant</name>
    <dbReference type="NCBI Taxonomy" id="150966"/>
    <lineage>
        <taxon>Eukaryota</taxon>
        <taxon>Viridiplantae</taxon>
        <taxon>Streptophyta</taxon>
        <taxon>Embryophyta</taxon>
        <taxon>Tracheophyta</taxon>
        <taxon>Spermatophyta</taxon>
        <taxon>Magnoliopsida</taxon>
        <taxon>eudicotyledons</taxon>
        <taxon>Gunneridae</taxon>
        <taxon>Pentapetalae</taxon>
        <taxon>Caryophyllales</taxon>
        <taxon>Nepenthaceae</taxon>
        <taxon>Nepenthes</taxon>
    </lineage>
</organism>
<dbReference type="SUPFAM" id="SSF118290">
    <property type="entry name" value="WRKY DNA-binding domain"/>
    <property type="match status" value="1"/>
</dbReference>
<dbReference type="AlphaFoldDB" id="A0AAD3SER5"/>
<feature type="region of interest" description="Disordered" evidence="7">
    <location>
        <begin position="71"/>
        <end position="101"/>
    </location>
</feature>
<dbReference type="InterPro" id="IPR036576">
    <property type="entry name" value="WRKY_dom_sf"/>
</dbReference>
<keyword evidence="4" id="KW-0804">Transcription</keyword>
<feature type="compositionally biased region" description="Basic and acidic residues" evidence="7">
    <location>
        <begin position="89"/>
        <end position="101"/>
    </location>
</feature>
<evidence type="ECO:0000256" key="4">
    <source>
        <dbReference type="ARBA" id="ARBA00023163"/>
    </source>
</evidence>
<evidence type="ECO:0000313" key="10">
    <source>
        <dbReference type="Proteomes" id="UP001279734"/>
    </source>
</evidence>
<gene>
    <name evidence="9" type="ORF">Nepgr_011181</name>
</gene>
<comment type="subcellular location">
    <subcellularLocation>
        <location evidence="1">Nucleus</location>
    </subcellularLocation>
</comment>
<evidence type="ECO:0000256" key="6">
    <source>
        <dbReference type="ARBA" id="ARBA00060850"/>
    </source>
</evidence>
<dbReference type="GO" id="GO:0042542">
    <property type="term" value="P:response to hydrogen peroxide"/>
    <property type="evidence" value="ECO:0007669"/>
    <property type="project" value="UniProtKB-ARBA"/>
</dbReference>
<dbReference type="GO" id="GO:0010193">
    <property type="term" value="P:response to ozone"/>
    <property type="evidence" value="ECO:0007669"/>
    <property type="project" value="UniProtKB-ARBA"/>
</dbReference>
<keyword evidence="5" id="KW-0539">Nucleus</keyword>
<evidence type="ECO:0000313" key="9">
    <source>
        <dbReference type="EMBL" id="GMH09340.1"/>
    </source>
</evidence>
<dbReference type="GO" id="GO:0005634">
    <property type="term" value="C:nucleus"/>
    <property type="evidence" value="ECO:0007669"/>
    <property type="project" value="UniProtKB-SubCell"/>
</dbReference>
<dbReference type="PANTHER" id="PTHR32096">
    <property type="entry name" value="WRKY TRANSCRIPTION FACTOR 30-RELATED-RELATED"/>
    <property type="match status" value="1"/>
</dbReference>
<keyword evidence="3" id="KW-0238">DNA-binding</keyword>
<dbReference type="SMART" id="SM00774">
    <property type="entry name" value="WRKY"/>
    <property type="match status" value="1"/>
</dbReference>
<dbReference type="GO" id="GO:0009751">
    <property type="term" value="P:response to salicylic acid"/>
    <property type="evidence" value="ECO:0007669"/>
    <property type="project" value="UniProtKB-ARBA"/>
</dbReference>
<evidence type="ECO:0000256" key="7">
    <source>
        <dbReference type="SAM" id="MobiDB-lite"/>
    </source>
</evidence>
<dbReference type="InterPro" id="IPR044810">
    <property type="entry name" value="WRKY_plant"/>
</dbReference>
<dbReference type="PANTHER" id="PTHR32096:SF36">
    <property type="entry name" value="WRKY TRANSCRIPTION FACTOR 41-RELATED"/>
    <property type="match status" value="1"/>
</dbReference>
<keyword evidence="10" id="KW-1185">Reference proteome</keyword>
<proteinExistence type="inferred from homology"/>
<protein>
    <recommendedName>
        <fullName evidence="8">WRKY domain-containing protein</fullName>
    </recommendedName>
</protein>
<dbReference type="Gene3D" id="2.20.25.80">
    <property type="entry name" value="WRKY domain"/>
    <property type="match status" value="1"/>
</dbReference>
<evidence type="ECO:0000256" key="2">
    <source>
        <dbReference type="ARBA" id="ARBA00023015"/>
    </source>
</evidence>
<accession>A0AAD3SER5</accession>
<dbReference type="GO" id="GO:0010150">
    <property type="term" value="P:leaf senescence"/>
    <property type="evidence" value="ECO:0007669"/>
    <property type="project" value="UniProtKB-ARBA"/>
</dbReference>
<feature type="compositionally biased region" description="Polar residues" evidence="7">
    <location>
        <begin position="71"/>
        <end position="88"/>
    </location>
</feature>
<dbReference type="GO" id="GO:0003700">
    <property type="term" value="F:DNA-binding transcription factor activity"/>
    <property type="evidence" value="ECO:0007669"/>
    <property type="project" value="InterPro"/>
</dbReference>
<dbReference type="Pfam" id="PF03106">
    <property type="entry name" value="WRKY"/>
    <property type="match status" value="1"/>
</dbReference>
<dbReference type="PROSITE" id="PS50811">
    <property type="entry name" value="WRKY"/>
    <property type="match status" value="1"/>
</dbReference>
<dbReference type="EMBL" id="BSYO01000009">
    <property type="protein sequence ID" value="GMH09340.1"/>
    <property type="molecule type" value="Genomic_DNA"/>
</dbReference>